<dbReference type="Pfam" id="PF21956">
    <property type="entry name" value="DUF6922"/>
    <property type="match status" value="1"/>
</dbReference>
<proteinExistence type="predicted"/>
<name>A0A554LJY8_9BACT</name>
<evidence type="ECO:0000313" key="2">
    <source>
        <dbReference type="EMBL" id="TSC93196.1"/>
    </source>
</evidence>
<evidence type="ECO:0000313" key="3">
    <source>
        <dbReference type="Proteomes" id="UP000315689"/>
    </source>
</evidence>
<evidence type="ECO:0000259" key="1">
    <source>
        <dbReference type="Pfam" id="PF21956"/>
    </source>
</evidence>
<protein>
    <recommendedName>
        <fullName evidence="1">DUF6922 domain-containing protein</fullName>
    </recommendedName>
</protein>
<dbReference type="AlphaFoldDB" id="A0A554LJY8"/>
<reference evidence="2 3" key="1">
    <citation type="submission" date="2017-07" db="EMBL/GenBank/DDBJ databases">
        <title>Mechanisms for carbon and nitrogen cycling indicate functional differentiation within the Candidate Phyla Radiation.</title>
        <authorList>
            <person name="Danczak R.E."/>
            <person name="Johnston M.D."/>
            <person name="Kenah C."/>
            <person name="Slattery M."/>
            <person name="Wrighton K.C."/>
            <person name="Wilkins M.J."/>
        </authorList>
    </citation>
    <scope>NUCLEOTIDE SEQUENCE [LARGE SCALE GENOMIC DNA]</scope>
    <source>
        <strain evidence="2">Licking1014_7</strain>
    </source>
</reference>
<comment type="caution">
    <text evidence="2">The sequence shown here is derived from an EMBL/GenBank/DDBJ whole genome shotgun (WGS) entry which is preliminary data.</text>
</comment>
<organism evidence="2 3">
    <name type="scientific">Candidatus Berkelbacteria bacterium Licking1014_7</name>
    <dbReference type="NCBI Taxonomy" id="2017147"/>
    <lineage>
        <taxon>Bacteria</taxon>
        <taxon>Candidatus Berkelbacteria</taxon>
    </lineage>
</organism>
<dbReference type="InterPro" id="IPR053830">
    <property type="entry name" value="DUF6922"/>
</dbReference>
<sequence>MQKEKNKFPKFLKRYFWDTDFSLLDRQKNQKYIIERILDWGDEQGIEWLFQTYSSQEIKAVVLTSRELFKKSINFWGIILELGEKWRKEALAKRQNKIWNY</sequence>
<accession>A0A554LJY8</accession>
<dbReference type="EMBL" id="VMGK01000005">
    <property type="protein sequence ID" value="TSC93196.1"/>
    <property type="molecule type" value="Genomic_DNA"/>
</dbReference>
<feature type="domain" description="DUF6922" evidence="1">
    <location>
        <begin position="11"/>
        <end position="62"/>
    </location>
</feature>
<gene>
    <name evidence="2" type="ORF">CEN89_206</name>
</gene>
<dbReference type="Proteomes" id="UP000315689">
    <property type="component" value="Unassembled WGS sequence"/>
</dbReference>